<dbReference type="PANTHER" id="PTHR31064">
    <property type="entry name" value="POTASSIUM TRANSPORT PROTEIN DDB_G0292412-RELATED"/>
    <property type="match status" value="1"/>
</dbReference>
<feature type="transmembrane region" description="Helical" evidence="8">
    <location>
        <begin position="494"/>
        <end position="518"/>
    </location>
</feature>
<keyword evidence="5" id="KW-0406">Ion transport</keyword>
<evidence type="ECO:0000256" key="3">
    <source>
        <dbReference type="ARBA" id="ARBA00022692"/>
    </source>
</evidence>
<feature type="transmembrane region" description="Helical" evidence="8">
    <location>
        <begin position="556"/>
        <end position="576"/>
    </location>
</feature>
<dbReference type="GO" id="GO:0005886">
    <property type="term" value="C:plasma membrane"/>
    <property type="evidence" value="ECO:0007669"/>
    <property type="project" value="TreeGrafter"/>
</dbReference>
<keyword evidence="2" id="KW-0813">Transport</keyword>
<evidence type="ECO:0000256" key="8">
    <source>
        <dbReference type="SAM" id="Phobius"/>
    </source>
</evidence>
<name>A0A9P5XX79_9AGAR</name>
<dbReference type="PANTHER" id="PTHR31064:SF30">
    <property type="entry name" value="HIGH-AFFINITY POTASSIUM TRANSPORT PROTEIN-RELATED"/>
    <property type="match status" value="1"/>
</dbReference>
<evidence type="ECO:0000256" key="4">
    <source>
        <dbReference type="ARBA" id="ARBA00022989"/>
    </source>
</evidence>
<keyword evidence="4 8" id="KW-1133">Transmembrane helix</keyword>
<feature type="transmembrane region" description="Helical" evidence="8">
    <location>
        <begin position="27"/>
        <end position="48"/>
    </location>
</feature>
<reference evidence="9" key="1">
    <citation type="submission" date="2020-11" db="EMBL/GenBank/DDBJ databases">
        <authorList>
            <consortium name="DOE Joint Genome Institute"/>
            <person name="Ahrendt S."/>
            <person name="Riley R."/>
            <person name="Andreopoulos W."/>
            <person name="Labutti K."/>
            <person name="Pangilinan J."/>
            <person name="Ruiz-Duenas F.J."/>
            <person name="Barrasa J.M."/>
            <person name="Sanchez-Garcia M."/>
            <person name="Camarero S."/>
            <person name="Miyauchi S."/>
            <person name="Serrano A."/>
            <person name="Linde D."/>
            <person name="Babiker R."/>
            <person name="Drula E."/>
            <person name="Ayuso-Fernandez I."/>
            <person name="Pacheco R."/>
            <person name="Padilla G."/>
            <person name="Ferreira P."/>
            <person name="Barriuso J."/>
            <person name="Kellner H."/>
            <person name="Castanera R."/>
            <person name="Alfaro M."/>
            <person name="Ramirez L."/>
            <person name="Pisabarro A.G."/>
            <person name="Kuo A."/>
            <person name="Tritt A."/>
            <person name="Lipzen A."/>
            <person name="He G."/>
            <person name="Yan M."/>
            <person name="Ng V."/>
            <person name="Cullen D."/>
            <person name="Martin F."/>
            <person name="Rosso M.-N."/>
            <person name="Henrissat B."/>
            <person name="Hibbett D."/>
            <person name="Martinez A.T."/>
            <person name="Grigoriev I.V."/>
        </authorList>
    </citation>
    <scope>NUCLEOTIDE SEQUENCE</scope>
    <source>
        <strain evidence="9">CBS 247.69</strain>
    </source>
</reference>
<keyword evidence="6 8" id="KW-0472">Membrane</keyword>
<feature type="compositionally biased region" description="Basic and acidic residues" evidence="7">
    <location>
        <begin position="740"/>
        <end position="751"/>
    </location>
</feature>
<evidence type="ECO:0000256" key="7">
    <source>
        <dbReference type="SAM" id="MobiDB-lite"/>
    </source>
</evidence>
<protein>
    <submittedName>
        <fullName evidence="9">Cation transport protein-domain-containing protein</fullName>
    </submittedName>
</protein>
<feature type="compositionally biased region" description="Polar residues" evidence="7">
    <location>
        <begin position="727"/>
        <end position="736"/>
    </location>
</feature>
<dbReference type="AlphaFoldDB" id="A0A9P5XX79"/>
<dbReference type="OrthoDB" id="9999863at2759"/>
<evidence type="ECO:0000313" key="9">
    <source>
        <dbReference type="EMBL" id="KAF9458719.1"/>
    </source>
</evidence>
<feature type="transmembrane region" description="Helical" evidence="8">
    <location>
        <begin position="679"/>
        <end position="698"/>
    </location>
</feature>
<evidence type="ECO:0000256" key="1">
    <source>
        <dbReference type="ARBA" id="ARBA00004141"/>
    </source>
</evidence>
<feature type="transmembrane region" description="Helical" evidence="8">
    <location>
        <begin position="357"/>
        <end position="381"/>
    </location>
</feature>
<keyword evidence="10" id="KW-1185">Reference proteome</keyword>
<proteinExistence type="predicted"/>
<organism evidence="9 10">
    <name type="scientific">Collybia nuda</name>
    <dbReference type="NCBI Taxonomy" id="64659"/>
    <lineage>
        <taxon>Eukaryota</taxon>
        <taxon>Fungi</taxon>
        <taxon>Dikarya</taxon>
        <taxon>Basidiomycota</taxon>
        <taxon>Agaricomycotina</taxon>
        <taxon>Agaricomycetes</taxon>
        <taxon>Agaricomycetidae</taxon>
        <taxon>Agaricales</taxon>
        <taxon>Tricholomatineae</taxon>
        <taxon>Clitocybaceae</taxon>
        <taxon>Collybia</taxon>
    </lineage>
</organism>
<comment type="caution">
    <text evidence="9">The sequence shown here is derived from an EMBL/GenBank/DDBJ whole genome shotgun (WGS) entry which is preliminary data.</text>
</comment>
<evidence type="ECO:0000313" key="10">
    <source>
        <dbReference type="Proteomes" id="UP000807353"/>
    </source>
</evidence>
<feature type="transmembrane region" description="Helical" evidence="8">
    <location>
        <begin position="651"/>
        <end position="672"/>
    </location>
</feature>
<dbReference type="InterPro" id="IPR003445">
    <property type="entry name" value="Cat_transpt"/>
</dbReference>
<keyword evidence="3 8" id="KW-0812">Transmembrane</keyword>
<evidence type="ECO:0000256" key="6">
    <source>
        <dbReference type="ARBA" id="ARBA00023136"/>
    </source>
</evidence>
<comment type="subcellular location">
    <subcellularLocation>
        <location evidence="1">Membrane</location>
        <topology evidence="1">Multi-pass membrane protein</topology>
    </subcellularLocation>
</comment>
<evidence type="ECO:0000256" key="2">
    <source>
        <dbReference type="ARBA" id="ARBA00022448"/>
    </source>
</evidence>
<sequence>MSFAGDSRSNWGAIGKIIEFIKNETSFFRLHLVAFTFIPLFFSGIFYASNGRFHIHYLDSLFLCYSAMTDTGLTTANLSTLTAWQQTILYLQMMLGDTTTVSWIMVLVRKHYFRTECEHIVASRKRSIKARKLIHPMSISGPILTQPIVIKRPESITNGQTIDGHGHTIHVTKPTPNGTLIDRISFHQGDTRFEEPEERHVTDAHTFSSSPRAISIALPTTSLQQDPTSPISPTSILRQRRILTFNEAMPFPQRSLTILTNLQNDAAAPIDRKYKGFGGFPGPFEILNIILRYLAPSTHRKIRRKLTLPYTTTLEKTLTRSTRSGITVGRNSDLHIEEMTDEELVEIGGTEYQALRLLSYLIPIYFLSVQLFAYILYAPWLSSTTKYDAVFEAQPRLVQKPWFSLFLVTSAYTGTGLTLMDTSMIPFQQAYLIVFGIMFVLLAGNHAQPVFLRFIIWIGSRFTLEGSTAERTLDFLLHHPRRCFLYLFPSHQTWFLLMVLILLSAIEWLAFGVLNTGLESFDSLPVASRVILGLFQGIAVRASGLTIISIGTLAPALQFLYVVLMYIAVYPVAMCIRATNVYEEKSLGVFEPPEGDITEDLDKLEVRERVGKYVGWHLRRQLSIDIWWLVWGIFIVAIVERDNLMNEAKPWFNMFSILFELVSAFGGIGLSLGFPNDNFSLVGAMHPISKLVIIIIMVRGRHRGLPVAVDRAVLQPSELSNAERMKSAQNTGQPDPQHQGFDRFDLDPNDV</sequence>
<dbReference type="InterPro" id="IPR051143">
    <property type="entry name" value="TrkH_K-transport"/>
</dbReference>
<feature type="transmembrane region" description="Helical" evidence="8">
    <location>
        <begin position="622"/>
        <end position="639"/>
    </location>
</feature>
<feature type="transmembrane region" description="Helical" evidence="8">
    <location>
        <begin position="432"/>
        <end position="458"/>
    </location>
</feature>
<gene>
    <name evidence="9" type="ORF">BDZ94DRAFT_75915</name>
</gene>
<dbReference type="GO" id="GO:1990573">
    <property type="term" value="P:potassium ion import across plasma membrane"/>
    <property type="evidence" value="ECO:0007669"/>
    <property type="project" value="TreeGrafter"/>
</dbReference>
<dbReference type="GO" id="GO:0030007">
    <property type="term" value="P:intracellular potassium ion homeostasis"/>
    <property type="evidence" value="ECO:0007669"/>
    <property type="project" value="TreeGrafter"/>
</dbReference>
<dbReference type="GO" id="GO:0140107">
    <property type="term" value="F:high-affinity potassium ion transmembrane transporter activity"/>
    <property type="evidence" value="ECO:0007669"/>
    <property type="project" value="TreeGrafter"/>
</dbReference>
<feature type="transmembrane region" description="Helical" evidence="8">
    <location>
        <begin position="401"/>
        <end position="420"/>
    </location>
</feature>
<dbReference type="Proteomes" id="UP000807353">
    <property type="component" value="Unassembled WGS sequence"/>
</dbReference>
<evidence type="ECO:0000256" key="5">
    <source>
        <dbReference type="ARBA" id="ARBA00023065"/>
    </source>
</evidence>
<dbReference type="EMBL" id="MU150333">
    <property type="protein sequence ID" value="KAF9458719.1"/>
    <property type="molecule type" value="Genomic_DNA"/>
</dbReference>
<feature type="transmembrane region" description="Helical" evidence="8">
    <location>
        <begin position="530"/>
        <end position="550"/>
    </location>
</feature>
<accession>A0A9P5XX79</accession>
<dbReference type="Pfam" id="PF02386">
    <property type="entry name" value="TrkH"/>
    <property type="match status" value="1"/>
</dbReference>
<feature type="region of interest" description="Disordered" evidence="7">
    <location>
        <begin position="721"/>
        <end position="751"/>
    </location>
</feature>